<feature type="transmembrane region" description="Helical" evidence="1">
    <location>
        <begin position="105"/>
        <end position="131"/>
    </location>
</feature>
<keyword evidence="1" id="KW-0812">Transmembrane</keyword>
<gene>
    <name evidence="2" type="ORF">SAMN05444128_3609</name>
</gene>
<dbReference type="EMBL" id="FTPP01000004">
    <property type="protein sequence ID" value="SIT94504.1"/>
    <property type="molecule type" value="Genomic_DNA"/>
</dbReference>
<feature type="transmembrane region" description="Helical" evidence="1">
    <location>
        <begin position="388"/>
        <end position="409"/>
    </location>
</feature>
<protein>
    <submittedName>
        <fullName evidence="2">Uncharacterized membrane protein</fullName>
    </submittedName>
</protein>
<keyword evidence="1" id="KW-0472">Membrane</keyword>
<accession>A0A1R3XRX3</accession>
<reference evidence="3" key="1">
    <citation type="submission" date="2017-01" db="EMBL/GenBank/DDBJ databases">
        <authorList>
            <person name="Varghese N."/>
            <person name="Submissions S."/>
        </authorList>
    </citation>
    <scope>NUCLEOTIDE SEQUENCE [LARGE SCALE GENOMIC DNA]</scope>
    <source>
        <strain evidence="3">LP100</strain>
    </source>
</reference>
<sequence>MEETTTATTPLITNDAVVLGILIVILAIIFKTSSSERTVFKKFYSVVPSLLLCYLIPSLLNSLNIISGETSALYGMASRYLLPASLVLFTISLDLKEIWKLRHKAGLMFITGTVGIIIGGPLAILIVSTFAPDIVGGAGPDAVWRGLTTIAGSWIGGGANQLAMYEVFQPSPNLFSAVIAVDVIVANIWMAVLLYGAGRSEKIDAFFKADSSAVNELKDKIERYRKSIMRVPTMPDLMLIAGIGFGLTGVAHFFADIIAPWIAENAPYLEQFSLTSGFFWLVVLATTFGMLLSTTKARNLEGAGASRIASIFLYILVATIGMQMDVTAIVSQPGLFLVGIIWISIHMLVLFIVGKLVKAPFFFLAVGSQANVGGAASAPIVAAAFHPALAPVGVLLAILGYAVGTYGAYISGILMQMVAPQ</sequence>
<organism evidence="2 3">
    <name type="scientific">Pontibacter indicus</name>
    <dbReference type="NCBI Taxonomy" id="1317125"/>
    <lineage>
        <taxon>Bacteria</taxon>
        <taxon>Pseudomonadati</taxon>
        <taxon>Bacteroidota</taxon>
        <taxon>Cytophagia</taxon>
        <taxon>Cytophagales</taxon>
        <taxon>Hymenobacteraceae</taxon>
        <taxon>Pontibacter</taxon>
    </lineage>
</organism>
<keyword evidence="1" id="KW-1133">Transmembrane helix</keyword>
<dbReference type="RefSeq" id="WP_076671769.1">
    <property type="nucleotide sequence ID" value="NZ_FTPP01000004.1"/>
</dbReference>
<feature type="transmembrane region" description="Helical" evidence="1">
    <location>
        <begin position="42"/>
        <end position="60"/>
    </location>
</feature>
<evidence type="ECO:0000256" key="1">
    <source>
        <dbReference type="SAM" id="Phobius"/>
    </source>
</evidence>
<feature type="transmembrane region" description="Helical" evidence="1">
    <location>
        <begin position="304"/>
        <end position="322"/>
    </location>
</feature>
<dbReference type="AlphaFoldDB" id="A0A1R3XRX3"/>
<dbReference type="PANTHER" id="PTHR34289">
    <property type="entry name" value="PROTEIN, PUTATIVE (DUF819)-RELATED"/>
    <property type="match status" value="1"/>
</dbReference>
<dbReference type="OrthoDB" id="653763at2"/>
<feature type="transmembrane region" description="Helical" evidence="1">
    <location>
        <begin position="274"/>
        <end position="292"/>
    </location>
</feature>
<feature type="transmembrane region" description="Helical" evidence="1">
    <location>
        <begin position="334"/>
        <end position="354"/>
    </location>
</feature>
<feature type="transmembrane region" description="Helical" evidence="1">
    <location>
        <begin position="174"/>
        <end position="198"/>
    </location>
</feature>
<feature type="transmembrane region" description="Helical" evidence="1">
    <location>
        <begin position="72"/>
        <end position="93"/>
    </location>
</feature>
<proteinExistence type="predicted"/>
<dbReference type="STRING" id="1317125.SAMN05444128_3609"/>
<dbReference type="Pfam" id="PF05684">
    <property type="entry name" value="DUF819"/>
    <property type="match status" value="1"/>
</dbReference>
<feature type="transmembrane region" description="Helical" evidence="1">
    <location>
        <begin position="12"/>
        <end position="30"/>
    </location>
</feature>
<evidence type="ECO:0000313" key="2">
    <source>
        <dbReference type="EMBL" id="SIT94504.1"/>
    </source>
</evidence>
<keyword evidence="3" id="KW-1185">Reference proteome</keyword>
<dbReference type="PANTHER" id="PTHR34289:SF8">
    <property type="entry name" value="DUF819 DOMAIN-CONTAINING PROTEIN"/>
    <property type="match status" value="1"/>
</dbReference>
<dbReference type="InterPro" id="IPR008537">
    <property type="entry name" value="DUF819"/>
</dbReference>
<evidence type="ECO:0000313" key="3">
    <source>
        <dbReference type="Proteomes" id="UP000187181"/>
    </source>
</evidence>
<dbReference type="Proteomes" id="UP000187181">
    <property type="component" value="Unassembled WGS sequence"/>
</dbReference>
<feature type="transmembrane region" description="Helical" evidence="1">
    <location>
        <begin position="361"/>
        <end position="382"/>
    </location>
</feature>
<name>A0A1R3XRX3_9BACT</name>
<feature type="transmembrane region" description="Helical" evidence="1">
    <location>
        <begin position="237"/>
        <end position="262"/>
    </location>
</feature>